<feature type="transmembrane region" description="Helical" evidence="1">
    <location>
        <begin position="12"/>
        <end position="31"/>
    </location>
</feature>
<evidence type="ECO:0000256" key="1">
    <source>
        <dbReference type="SAM" id="Phobius"/>
    </source>
</evidence>
<proteinExistence type="predicted"/>
<organism evidence="2 3">
    <name type="scientific">Methylophaga thiooxydans</name>
    <dbReference type="NCBI Taxonomy" id="392484"/>
    <lineage>
        <taxon>Bacteria</taxon>
        <taxon>Pseudomonadati</taxon>
        <taxon>Pseudomonadota</taxon>
        <taxon>Gammaproteobacteria</taxon>
        <taxon>Thiotrichales</taxon>
        <taxon>Piscirickettsiaceae</taxon>
        <taxon>Methylophaga</taxon>
    </lineage>
</organism>
<evidence type="ECO:0000313" key="2">
    <source>
        <dbReference type="EMBL" id="KGM08179.1"/>
    </source>
</evidence>
<keyword evidence="1" id="KW-0472">Membrane</keyword>
<name>A0A0A0BM91_9GAMM</name>
<dbReference type="AlphaFoldDB" id="A0A0A0BM91"/>
<dbReference type="NCBIfam" id="TIGR02523">
    <property type="entry name" value="type_IV_pilV"/>
    <property type="match status" value="1"/>
</dbReference>
<keyword evidence="1" id="KW-0812">Transmembrane</keyword>
<sequence length="154" mass="16742">MSFNKQSGFTLLEVMVAVFVLSIGLLGLAHLQVTTLKTTQSADFKTQASMLATDMLNRMKANQNAAYAGNYTIDIDEDPPADDDVTSNTDLFQWRTLVSNQLPNGFGSVACPAFNPLNEFVCTITITWTDIQTGTNGTQYNQRATSTLTMDGAV</sequence>
<dbReference type="NCBIfam" id="TIGR02532">
    <property type="entry name" value="IV_pilin_GFxxxE"/>
    <property type="match status" value="1"/>
</dbReference>
<comment type="caution">
    <text evidence="2">The sequence shown here is derived from an EMBL/GenBank/DDBJ whole genome shotgun (WGS) entry which is preliminary data.</text>
</comment>
<dbReference type="EMBL" id="JRQD01000001">
    <property type="protein sequence ID" value="KGM08179.1"/>
    <property type="molecule type" value="Genomic_DNA"/>
</dbReference>
<dbReference type="InterPro" id="IPR013362">
    <property type="entry name" value="Pilus_4_PilV"/>
</dbReference>
<dbReference type="Proteomes" id="UP000029999">
    <property type="component" value="Unassembled WGS sequence"/>
</dbReference>
<dbReference type="STRING" id="392484.LP43_0602"/>
<dbReference type="InterPro" id="IPR012902">
    <property type="entry name" value="N_methyl_site"/>
</dbReference>
<accession>A0A0A0BM91</accession>
<evidence type="ECO:0000313" key="3">
    <source>
        <dbReference type="Proteomes" id="UP000029999"/>
    </source>
</evidence>
<keyword evidence="1" id="KW-1133">Transmembrane helix</keyword>
<protein>
    <submittedName>
        <fullName evidence="2">Type IV fimbrial biogenesis protein PilV</fullName>
    </submittedName>
</protein>
<gene>
    <name evidence="2" type="primary">pilV</name>
    <name evidence="2" type="ORF">LP43_0602</name>
</gene>
<dbReference type="RefSeq" id="WP_052093881.1">
    <property type="nucleotide sequence ID" value="NZ_JRQD01000001.1"/>
</dbReference>
<dbReference type="Pfam" id="PF07963">
    <property type="entry name" value="N_methyl"/>
    <property type="match status" value="1"/>
</dbReference>
<reference evidence="2 3" key="1">
    <citation type="submission" date="2014-09" db="EMBL/GenBank/DDBJ databases">
        <authorList>
            <person name="Grob C."/>
            <person name="Taubert M."/>
            <person name="Howat A.M."/>
            <person name="Burns O.J."/>
            <person name="Dixon J.L."/>
            <person name="Chen Y."/>
            <person name="Murrell J.C."/>
        </authorList>
    </citation>
    <scope>NUCLEOTIDE SEQUENCE [LARGE SCALE GENOMIC DNA]</scope>
    <source>
        <strain evidence="2">L4</strain>
    </source>
</reference>